<accession>A0A2G8L6D0</accession>
<reference evidence="2 3" key="1">
    <citation type="journal article" date="2017" name="PLoS Biol.">
        <title>The sea cucumber genome provides insights into morphological evolution and visceral regeneration.</title>
        <authorList>
            <person name="Zhang X."/>
            <person name="Sun L."/>
            <person name="Yuan J."/>
            <person name="Sun Y."/>
            <person name="Gao Y."/>
            <person name="Zhang L."/>
            <person name="Li S."/>
            <person name="Dai H."/>
            <person name="Hamel J.F."/>
            <person name="Liu C."/>
            <person name="Yu Y."/>
            <person name="Liu S."/>
            <person name="Lin W."/>
            <person name="Guo K."/>
            <person name="Jin S."/>
            <person name="Xu P."/>
            <person name="Storey K.B."/>
            <person name="Huan P."/>
            <person name="Zhang T."/>
            <person name="Zhou Y."/>
            <person name="Zhang J."/>
            <person name="Lin C."/>
            <person name="Li X."/>
            <person name="Xing L."/>
            <person name="Huo D."/>
            <person name="Sun M."/>
            <person name="Wang L."/>
            <person name="Mercier A."/>
            <person name="Li F."/>
            <person name="Yang H."/>
            <person name="Xiang J."/>
        </authorList>
    </citation>
    <scope>NUCLEOTIDE SEQUENCE [LARGE SCALE GENOMIC DNA]</scope>
    <source>
        <strain evidence="2">Shaxun</strain>
        <tissue evidence="2">Muscle</tissue>
    </source>
</reference>
<keyword evidence="1" id="KW-0732">Signal</keyword>
<dbReference type="EMBL" id="MRZV01000200">
    <property type="protein sequence ID" value="PIK55816.1"/>
    <property type="molecule type" value="Genomic_DNA"/>
</dbReference>
<feature type="chain" id="PRO_5013721861" evidence="1">
    <location>
        <begin position="19"/>
        <end position="182"/>
    </location>
</feature>
<dbReference type="OrthoDB" id="10499364at2759"/>
<organism evidence="2 3">
    <name type="scientific">Stichopus japonicus</name>
    <name type="common">Sea cucumber</name>
    <dbReference type="NCBI Taxonomy" id="307972"/>
    <lineage>
        <taxon>Eukaryota</taxon>
        <taxon>Metazoa</taxon>
        <taxon>Echinodermata</taxon>
        <taxon>Eleutherozoa</taxon>
        <taxon>Echinozoa</taxon>
        <taxon>Holothuroidea</taxon>
        <taxon>Aspidochirotacea</taxon>
        <taxon>Aspidochirotida</taxon>
        <taxon>Stichopodidae</taxon>
        <taxon>Apostichopus</taxon>
    </lineage>
</organism>
<sequence>MLTYIILLCISASFPVQGLECYHWIKKECTAHNQSYINTCNQIAFNNLQLTTQKCHPTQDKCVLIASKFSFQDDYSVRYMVTTCGTGFLSGCNDLDELKAINPSLAQVDNFQGPGFNYESLNTCVCPSDYCVTFDQLSEFEERLFGNETIVDPRNGANSQFRPFVSTTFAGLVILFYLRFMD</sequence>
<evidence type="ECO:0000313" key="2">
    <source>
        <dbReference type="EMBL" id="PIK55816.1"/>
    </source>
</evidence>
<protein>
    <submittedName>
        <fullName evidence="2">Uncharacterized protein</fullName>
    </submittedName>
</protein>
<dbReference type="AlphaFoldDB" id="A0A2G8L6D0"/>
<evidence type="ECO:0000256" key="1">
    <source>
        <dbReference type="SAM" id="SignalP"/>
    </source>
</evidence>
<name>A0A2G8L6D0_STIJA</name>
<proteinExistence type="predicted"/>
<evidence type="ECO:0000313" key="3">
    <source>
        <dbReference type="Proteomes" id="UP000230750"/>
    </source>
</evidence>
<comment type="caution">
    <text evidence="2">The sequence shown here is derived from an EMBL/GenBank/DDBJ whole genome shotgun (WGS) entry which is preliminary data.</text>
</comment>
<gene>
    <name evidence="2" type="ORF">BSL78_07304</name>
</gene>
<keyword evidence="3" id="KW-1185">Reference proteome</keyword>
<dbReference type="Proteomes" id="UP000230750">
    <property type="component" value="Unassembled WGS sequence"/>
</dbReference>
<feature type="signal peptide" evidence="1">
    <location>
        <begin position="1"/>
        <end position="18"/>
    </location>
</feature>